<feature type="domain" description="1,3-beta-glucan synthase component FKS1-like" evidence="12">
    <location>
        <begin position="448"/>
        <end position="569"/>
    </location>
</feature>
<keyword evidence="4" id="KW-0328">Glycosyltransferase</keyword>
<feature type="transmembrane region" description="Helical" evidence="11">
    <location>
        <begin position="1992"/>
        <end position="2011"/>
    </location>
</feature>
<comment type="subcellular location">
    <subcellularLocation>
        <location evidence="1">Membrane</location>
        <topology evidence="1">Multi-pass membrane protein</topology>
    </subcellularLocation>
</comment>
<evidence type="ECO:0000256" key="10">
    <source>
        <dbReference type="SAM" id="MobiDB-lite"/>
    </source>
</evidence>
<dbReference type="InterPro" id="IPR003440">
    <property type="entry name" value="Glyco_trans_48_dom"/>
</dbReference>
<keyword evidence="6 11" id="KW-0812">Transmembrane</keyword>
<reference evidence="13 14" key="1">
    <citation type="submission" date="2024-10" db="EMBL/GenBank/DDBJ databases">
        <title>Updated reference genomes for cyclostephanoid diatoms.</title>
        <authorList>
            <person name="Roberts W.R."/>
            <person name="Alverson A.J."/>
        </authorList>
    </citation>
    <scope>NUCLEOTIDE SEQUENCE [LARGE SCALE GENOMIC DNA]</scope>
    <source>
        <strain evidence="13 14">AJA228-03</strain>
    </source>
</reference>
<sequence length="2231" mass="249604">MIPFPGTLQTTSQGSGGDWATSGERGFLLRLLSCVYDVAHSSTVIRSLLAMALLWYVLSPLPSRRKYRQTSSLLTGLVCSFVTCAYMSPILSPYSSSSSSPPLIHTSIGGWDDEYGGGGSVSSSSSSAGGGGTMTDHHPAGRAATIVLSFYAALVGTALGSLLPRAASGATLGCAMALLVEVVLTGSLSVGGRGGMAFALAGPFAALVGGIITSRLYDPMILTMSTIVIYGAVILVVAVPDAFVLLEDVALGRDVGGDTLTHFLSFVWLASCGISASAIFYRDPSLLRRSSASTSTSSAGRDDETLKPNVDTTPRPIYAASIPTIPTGSDVNANAGYNVFDPADLPPRLSEYANMVYTACEDLGNFFGFQDSSVRNQAEHLLVLLSNNRRYMNSHILPPALQPPSPIHALHAKVFSNYMKWCKYQGVPPHFSRVYVSQSGMAAPPSVSSRVVDLVLFFCIWGEACNIRHMPECMWFLYHKMMEEYSRGMMATMMSSNDANVLLGSNNPTVQQPRSLYAGHFLDFVVTPIYKIVSTSMQSNADHINKRNYDDFNEFFWSRDCLRYRYSCEDPNNLDAEDPLRVASSMTAPLPGESQPPITVGMIDAPKTFLEKRSWLRGIMALSRIIEWHIVTFYLLSVLAFSRDMVWGWVYTLQVASGVFWIFNSLAICWELLEVWASYPGVHLSGTAVFGSVFVLVMRFLILAYQTLYLMWTFGPSGGTYLGVEADSTFWWWQYVWLSLLCMIPYILETVTNLFPAITTRLCTSRNDYVQTFLNILFPISRLYVGKEVHESVKHTSVYVFFWATLISWKLFFSYVFEVYSMVLPTIELTDDYANFPNQSFVKMSLLLLLRWTPQFLVYCIDMSIWYAIWQAFAGTSVGFSDHLGDIRSMKDIRNSFGRAPEHFCTKMLSPDAGSRRGSSASFLTAENFNSMESLDNKRQSLMNPNSQEGQSLLGSDPHKLQSYVNRLLDVRIQKWVMFSTVWNEIIDHFREEDLISNRERDYMKFSRFDGFSQAIYLPVFQTAGVVEEALALLERPTDDDVLTNDDNLFKPILNHVTMRTAVSEVWELGNYVVLGLLGPIHNDDAVFIMNYVLKWVESGTVTNHMNITKIRSVVNNLVSLVDGIGKSIGRRKPASQRRFTGKTVKRQEPTAPIRGMRRAISASSLSTGASQAPIDQNTRTKADENVIIVDALRDHTRDMFRALINSLKGIMNGADHESKEVMDRLTFALSMENGFFWDDAYASDALDDMARSEVFKSVLTKLQGLVACHPDEVEPKSKEARRRLTFFVNSLFMDMPNAPSIHDMFSWNVLTPYYKETVTLSKGELETRSDALGVSTMLYLQTLFKSDWSNFLERMGLKDEDKVWSKKYAKATRQWASIRAQTLNRTVTGMMYFEKALRLLANLERLDDDTTNDLMGEKFGYIVACQVYGQMKRDQDSKADDIDDLMHRFPHMRVAYIDSIRHNRSGEMAFYSCLVKSSNGKIVELYRVRLPGNPILGEGKPENQNHAMIFTRGEFVQTIDMNQEGYFEEALKMRNALQEFAKRDGPMPTTILGLREHIFTGSVSSLANYMALQETSFVTLGQRVLTKPLCIRLHYGHPDVFDKLFFITRGGISKSSKGINLSEDIFAGYNNAIRGGQVAFKEYVQVGKGRDVGMTQIYQFEAKLSQGAGEQSLSRDVYRLCHRLDFSRLLSYYFGGIGHYFSNVLTVFTVYVVVYLMAILALYDLEIIGDRTITPMGTIQMLLGGLGLLQTIPLFSTLGVERGWWASAQELIQVFATGGPLHFMFHIQTKANYMTQTILVGGAKYRPTGRGFVTQHTPMDELYRFFASSHLYLGVEMGAGLIIMGIYSTAKQYFGRTWSLWLASLSFIASPFWFNPLTFDWNMVSSDYVKFISWMRGRSGGASRSWSIWWTEENSFYKKMPSGSKLWFIIKAVLYLSFAEGIARSDLLEADTTLNQPKIGVSFLVVVIVILFTLLWLLSMVEHMMPYPVRRTIGIVIGIGLMVSCATIFIEDSNFIRYGLSAYYGIGAICQLGLLFGMKFVKNFYFVHDLVCGHIIFIPLFILAMLQIPHHIQTWLLYHNALSSDVVVSNILRYARKSQESGGTAAPNEDLVEQISELRKMVQKHEQAFASMASGDAKAKLKPNASTDAVASLIKAPSRDKMNIQTTGYARFGAGGRTVSASTLDVWGEMALGDSAEPQGAYNSMSIAPTIATGRTSDFSFTQPDVMPPR</sequence>
<evidence type="ECO:0000256" key="2">
    <source>
        <dbReference type="ARBA" id="ARBA00009040"/>
    </source>
</evidence>
<feature type="transmembrane region" description="Helical" evidence="11">
    <location>
        <begin position="797"/>
        <end position="817"/>
    </location>
</feature>
<keyword evidence="14" id="KW-1185">Reference proteome</keyword>
<proteinExistence type="inferred from homology"/>
<dbReference type="PANTHER" id="PTHR12741">
    <property type="entry name" value="LYST-INTERACTING PROTEIN LIP5 DOPAMINE RESPONSIVE PROTEIN DRG-1"/>
    <property type="match status" value="1"/>
</dbReference>
<feature type="transmembrane region" description="Helical" evidence="11">
    <location>
        <begin position="170"/>
        <end position="190"/>
    </location>
</feature>
<feature type="transmembrane region" description="Helical" evidence="11">
    <location>
        <begin position="196"/>
        <end position="213"/>
    </location>
</feature>
<dbReference type="GO" id="GO:0016020">
    <property type="term" value="C:membrane"/>
    <property type="evidence" value="ECO:0007669"/>
    <property type="project" value="UniProtKB-SubCell"/>
</dbReference>
<organism evidence="13 14">
    <name type="scientific">Cyclostephanos tholiformis</name>
    <dbReference type="NCBI Taxonomy" id="382380"/>
    <lineage>
        <taxon>Eukaryota</taxon>
        <taxon>Sar</taxon>
        <taxon>Stramenopiles</taxon>
        <taxon>Ochrophyta</taxon>
        <taxon>Bacillariophyta</taxon>
        <taxon>Coscinodiscophyceae</taxon>
        <taxon>Thalassiosirophycidae</taxon>
        <taxon>Stephanodiscales</taxon>
        <taxon>Stephanodiscaceae</taxon>
        <taxon>Cyclostephanos</taxon>
    </lineage>
</organism>
<feature type="transmembrane region" description="Helical" evidence="11">
    <location>
        <begin position="621"/>
        <end position="642"/>
    </location>
</feature>
<gene>
    <name evidence="13" type="ORF">ACHAXA_001268</name>
</gene>
<feature type="transmembrane region" description="Helical" evidence="11">
    <location>
        <begin position="1960"/>
        <end position="1980"/>
    </location>
</feature>
<comment type="caution">
    <text evidence="13">The sequence shown here is derived from an EMBL/GenBank/DDBJ whole genome shotgun (WGS) entry which is preliminary data.</text>
</comment>
<feature type="region of interest" description="Disordered" evidence="10">
    <location>
        <begin position="291"/>
        <end position="310"/>
    </location>
</feature>
<evidence type="ECO:0000256" key="6">
    <source>
        <dbReference type="ARBA" id="ARBA00022692"/>
    </source>
</evidence>
<feature type="transmembrane region" description="Helical" evidence="11">
    <location>
        <begin position="1832"/>
        <end position="1851"/>
    </location>
</feature>
<evidence type="ECO:0000313" key="13">
    <source>
        <dbReference type="EMBL" id="KAL3816212.1"/>
    </source>
</evidence>
<feature type="transmembrane region" description="Helical" evidence="11">
    <location>
        <begin position="220"/>
        <end position="240"/>
    </location>
</feature>
<keyword evidence="8 11" id="KW-0472">Membrane</keyword>
<feature type="transmembrane region" description="Helical" evidence="11">
    <location>
        <begin position="38"/>
        <end position="58"/>
    </location>
</feature>
<feature type="transmembrane region" description="Helical" evidence="11">
    <location>
        <begin position="730"/>
        <end position="748"/>
    </location>
</feature>
<dbReference type="Proteomes" id="UP001530377">
    <property type="component" value="Unassembled WGS sequence"/>
</dbReference>
<keyword evidence="7 11" id="KW-1133">Transmembrane helix</keyword>
<feature type="transmembrane region" description="Helical" evidence="11">
    <location>
        <begin position="769"/>
        <end position="785"/>
    </location>
</feature>
<evidence type="ECO:0000256" key="7">
    <source>
        <dbReference type="ARBA" id="ARBA00022989"/>
    </source>
</evidence>
<evidence type="ECO:0000313" key="14">
    <source>
        <dbReference type="Proteomes" id="UP001530377"/>
    </source>
</evidence>
<dbReference type="EC" id="2.4.1.34" evidence="3"/>
<feature type="transmembrane region" description="Helical" evidence="11">
    <location>
        <begin position="2023"/>
        <end position="2039"/>
    </location>
</feature>
<comment type="similarity">
    <text evidence="2">Belongs to the glycosyltransferase 48 family.</text>
</comment>
<feature type="transmembrane region" description="Helical" evidence="11">
    <location>
        <begin position="143"/>
        <end position="163"/>
    </location>
</feature>
<dbReference type="InterPro" id="IPR026899">
    <property type="entry name" value="FKS1-like_dom1"/>
</dbReference>
<feature type="transmembrane region" description="Helical" evidence="11">
    <location>
        <begin position="1858"/>
        <end position="1875"/>
    </location>
</feature>
<accession>A0ABD3RVH5</accession>
<dbReference type="Pfam" id="PF14288">
    <property type="entry name" value="FKS1_dom1"/>
    <property type="match status" value="1"/>
</dbReference>
<evidence type="ECO:0000256" key="4">
    <source>
        <dbReference type="ARBA" id="ARBA00022676"/>
    </source>
</evidence>
<dbReference type="GO" id="GO:0003843">
    <property type="term" value="F:1,3-beta-D-glucan synthase activity"/>
    <property type="evidence" value="ECO:0007669"/>
    <property type="project" value="UniProtKB-EC"/>
</dbReference>
<dbReference type="Pfam" id="PF02364">
    <property type="entry name" value="Glucan_synthase"/>
    <property type="match status" value="2"/>
</dbReference>
<feature type="transmembrane region" description="Helical" evidence="11">
    <location>
        <begin position="682"/>
        <end position="710"/>
    </location>
</feature>
<keyword evidence="5" id="KW-0808">Transferase</keyword>
<feature type="transmembrane region" description="Helical" evidence="11">
    <location>
        <begin position="1701"/>
        <end position="1724"/>
    </location>
</feature>
<dbReference type="EMBL" id="JALLPB020000160">
    <property type="protein sequence ID" value="KAL3816212.1"/>
    <property type="molecule type" value="Genomic_DNA"/>
</dbReference>
<name>A0ABD3RVH5_9STRA</name>
<dbReference type="SMART" id="SM01205">
    <property type="entry name" value="FKS1_dom1"/>
    <property type="match status" value="1"/>
</dbReference>
<evidence type="ECO:0000256" key="9">
    <source>
        <dbReference type="ARBA" id="ARBA00047777"/>
    </source>
</evidence>
<protein>
    <recommendedName>
        <fullName evidence="3">1,3-beta-glucan synthase</fullName>
        <ecNumber evidence="3">2.4.1.34</ecNumber>
    </recommendedName>
</protein>
<feature type="transmembrane region" description="Helical" evidence="11">
    <location>
        <begin position="1927"/>
        <end position="1948"/>
    </location>
</feature>
<comment type="catalytic activity">
    <reaction evidence="9">
        <text>[(1-&gt;3)-beta-D-glucosyl](n) + UDP-alpha-D-glucose = [(1-&gt;3)-beta-D-glucosyl](n+1) + UDP + H(+)</text>
        <dbReference type="Rhea" id="RHEA:21476"/>
        <dbReference type="Rhea" id="RHEA-COMP:11146"/>
        <dbReference type="Rhea" id="RHEA-COMP:14303"/>
        <dbReference type="ChEBI" id="CHEBI:15378"/>
        <dbReference type="ChEBI" id="CHEBI:37671"/>
        <dbReference type="ChEBI" id="CHEBI:58223"/>
        <dbReference type="ChEBI" id="CHEBI:58885"/>
        <dbReference type="EC" id="2.4.1.34"/>
    </reaction>
</comment>
<feature type="transmembrane region" description="Helical" evidence="11">
    <location>
        <begin position="648"/>
        <end position="670"/>
    </location>
</feature>
<dbReference type="PANTHER" id="PTHR12741:SF48">
    <property type="entry name" value="1,3-BETA-GLUCAN SYNTHASE COMPONENT FKS1-RELATED"/>
    <property type="match status" value="1"/>
</dbReference>
<evidence type="ECO:0000256" key="1">
    <source>
        <dbReference type="ARBA" id="ARBA00004141"/>
    </source>
</evidence>
<evidence type="ECO:0000256" key="11">
    <source>
        <dbReference type="SAM" id="Phobius"/>
    </source>
</evidence>
<feature type="transmembrane region" description="Helical" evidence="11">
    <location>
        <begin position="2045"/>
        <end position="2067"/>
    </location>
</feature>
<feature type="transmembrane region" description="Helical" evidence="11">
    <location>
        <begin position="70"/>
        <end position="91"/>
    </location>
</feature>
<evidence type="ECO:0000256" key="5">
    <source>
        <dbReference type="ARBA" id="ARBA00022679"/>
    </source>
</evidence>
<feature type="transmembrane region" description="Helical" evidence="11">
    <location>
        <begin position="260"/>
        <end position="281"/>
    </location>
</feature>
<evidence type="ECO:0000259" key="12">
    <source>
        <dbReference type="SMART" id="SM01205"/>
    </source>
</evidence>
<evidence type="ECO:0000256" key="8">
    <source>
        <dbReference type="ARBA" id="ARBA00023136"/>
    </source>
</evidence>
<evidence type="ECO:0000256" key="3">
    <source>
        <dbReference type="ARBA" id="ARBA00012589"/>
    </source>
</evidence>